<name>K2G0L1_9BACT</name>
<dbReference type="InterPro" id="IPR017961">
    <property type="entry name" value="DNA_pol_Y-fam_little_finger"/>
</dbReference>
<dbReference type="AlphaFoldDB" id="K2G0L1"/>
<evidence type="ECO:0000313" key="2">
    <source>
        <dbReference type="EMBL" id="EKE27667.1"/>
    </source>
</evidence>
<dbReference type="Pfam" id="PF11799">
    <property type="entry name" value="IMS_C"/>
    <property type="match status" value="1"/>
</dbReference>
<organism evidence="2">
    <name type="scientific">uncultured bacterium</name>
    <name type="common">gcode 4</name>
    <dbReference type="NCBI Taxonomy" id="1234023"/>
    <lineage>
        <taxon>Bacteria</taxon>
        <taxon>environmental samples</taxon>
    </lineage>
</organism>
<sequence>QIVEHFNQAYFILTKYNLELKNVAVYLRDKDFCRYAYDFNFEAHTNIRTDLLARLREVFNSKVPFSLEYRSTGVILSDFKEYIPKQLSLDDINNVTFEKNKKLMHAIEAVNKFYWKKAVNIWTI</sequence>
<reference evidence="2" key="1">
    <citation type="journal article" date="2012" name="Science">
        <title>Fermentation, hydrogen, and sulfur metabolism in multiple uncultivated bacterial phyla.</title>
        <authorList>
            <person name="Wrighton K.C."/>
            <person name="Thomas B.C."/>
            <person name="Sharon I."/>
            <person name="Miller C.S."/>
            <person name="Castelle C.J."/>
            <person name="VerBerkmoes N.C."/>
            <person name="Wilkins M.J."/>
            <person name="Hettich R.L."/>
            <person name="Lipton M.S."/>
            <person name="Williams K.H."/>
            <person name="Long P.E."/>
            <person name="Banfield J.F."/>
        </authorList>
    </citation>
    <scope>NUCLEOTIDE SEQUENCE [LARGE SCALE GENOMIC DNA]</scope>
</reference>
<feature type="domain" description="DNA polymerase Y-family little finger" evidence="1">
    <location>
        <begin position="5"/>
        <end position="89"/>
    </location>
</feature>
<dbReference type="GO" id="GO:0006281">
    <property type="term" value="P:DNA repair"/>
    <property type="evidence" value="ECO:0007669"/>
    <property type="project" value="InterPro"/>
</dbReference>
<accession>K2G0L1</accession>
<dbReference type="EMBL" id="AMFJ01000450">
    <property type="protein sequence ID" value="EKE27667.1"/>
    <property type="molecule type" value="Genomic_DNA"/>
</dbReference>
<protein>
    <recommendedName>
        <fullName evidence="1">DNA polymerase Y-family little finger domain-containing protein</fullName>
    </recommendedName>
</protein>
<evidence type="ECO:0000259" key="1">
    <source>
        <dbReference type="Pfam" id="PF11799"/>
    </source>
</evidence>
<proteinExistence type="predicted"/>
<comment type="caution">
    <text evidence="2">The sequence shown here is derived from an EMBL/GenBank/DDBJ whole genome shotgun (WGS) entry which is preliminary data.</text>
</comment>
<feature type="non-terminal residue" evidence="2">
    <location>
        <position position="1"/>
    </location>
</feature>
<gene>
    <name evidence="2" type="ORF">ACD_3C00176G0002</name>
</gene>
<dbReference type="GO" id="GO:0003684">
    <property type="term" value="F:damaged DNA binding"/>
    <property type="evidence" value="ECO:0007669"/>
    <property type="project" value="InterPro"/>
</dbReference>